<proteinExistence type="predicted"/>
<gene>
    <name evidence="2" type="ORF">GOODEAATRI_019087</name>
</gene>
<protein>
    <recommendedName>
        <fullName evidence="4">MHC class I antigen</fullName>
    </recommendedName>
</protein>
<name>A0ABV0NC57_9TELE</name>
<dbReference type="EMBL" id="JAHRIO010031653">
    <property type="protein sequence ID" value="MEQ2168870.1"/>
    <property type="molecule type" value="Genomic_DNA"/>
</dbReference>
<evidence type="ECO:0008006" key="4">
    <source>
        <dbReference type="Google" id="ProtNLM"/>
    </source>
</evidence>
<accession>A0ABV0NC57</accession>
<dbReference type="Proteomes" id="UP001476798">
    <property type="component" value="Unassembled WGS sequence"/>
</dbReference>
<evidence type="ECO:0000313" key="3">
    <source>
        <dbReference type="Proteomes" id="UP001476798"/>
    </source>
</evidence>
<comment type="caution">
    <text evidence="2">The sequence shown here is derived from an EMBL/GenBank/DDBJ whole genome shotgun (WGS) entry which is preliminary data.</text>
</comment>
<organism evidence="2 3">
    <name type="scientific">Goodea atripinnis</name>
    <dbReference type="NCBI Taxonomy" id="208336"/>
    <lineage>
        <taxon>Eukaryota</taxon>
        <taxon>Metazoa</taxon>
        <taxon>Chordata</taxon>
        <taxon>Craniata</taxon>
        <taxon>Vertebrata</taxon>
        <taxon>Euteleostomi</taxon>
        <taxon>Actinopterygii</taxon>
        <taxon>Neopterygii</taxon>
        <taxon>Teleostei</taxon>
        <taxon>Neoteleostei</taxon>
        <taxon>Acanthomorphata</taxon>
        <taxon>Ovalentaria</taxon>
        <taxon>Atherinomorphae</taxon>
        <taxon>Cyprinodontiformes</taxon>
        <taxon>Goodeidae</taxon>
        <taxon>Goodea</taxon>
    </lineage>
</organism>
<evidence type="ECO:0000313" key="2">
    <source>
        <dbReference type="EMBL" id="MEQ2168870.1"/>
    </source>
</evidence>
<sequence length="86" mass="9634">MVVPISSGHWTISSSQGNRERNTCMHWENMKMDEPRLGCEHRAFLLQGLWGSLCLSAVVYGQEAGHTLGRSPSQRTSNHAHTLRAM</sequence>
<keyword evidence="3" id="KW-1185">Reference proteome</keyword>
<feature type="region of interest" description="Disordered" evidence="1">
    <location>
        <begin position="66"/>
        <end position="86"/>
    </location>
</feature>
<reference evidence="2 3" key="1">
    <citation type="submission" date="2021-06" db="EMBL/GenBank/DDBJ databases">
        <authorList>
            <person name="Palmer J.M."/>
        </authorList>
    </citation>
    <scope>NUCLEOTIDE SEQUENCE [LARGE SCALE GENOMIC DNA]</scope>
    <source>
        <strain evidence="2 3">GA_2019</strain>
        <tissue evidence="2">Muscle</tissue>
    </source>
</reference>
<evidence type="ECO:0000256" key="1">
    <source>
        <dbReference type="SAM" id="MobiDB-lite"/>
    </source>
</evidence>
<feature type="compositionally biased region" description="Polar residues" evidence="1">
    <location>
        <begin position="70"/>
        <end position="80"/>
    </location>
</feature>